<gene>
    <name evidence="4" type="ORF">TT172_LOCUS2607</name>
</gene>
<dbReference type="InterPro" id="IPR014718">
    <property type="entry name" value="GH-type_carb-bd"/>
</dbReference>
<sequence length="834" mass="90835">MALLLASGWLVLAGTVLAQDAFDPLAYVDPLIGASNGGNVFPGASLPYGMAKAVADTNSPSRQGGFTLDGSPVTGFSMMHDSGTGGSPSLGNFALFAYTNCPGGDIDRCVFPKKARAAFGSFRNTSVSAKPGTFGITLDTGIRAEMTTTQHAALFSFTFPSVGADDEPAKPLILQDLTDLADSRQDNASVAVDPTTGRITGSARFLPSFGTGNFVLHFCTDFHGAGVLDSGIFVDSRASTAVQNLTISRSINGYPLPGGAFVRFNSAAEPILVRTATSFISVERACEHAETEIPDFDFTAVSEAATAAWREKMSPIRVSTNKVDGSMLTNFYSGIYRTMINPQNYTGENPLWSSDEPYFDSFYCIWDLFRSQLPLLTITDPTAVTEMIRSLIDTYRHLGWLPDCRMSLSKGYTQGGSNADVVLADAYVKGLQGGINWDDGYAAVVKDAEVEPYDWCCEGRGGLDSWKSLGYIPVQDFDYKGFGTMTRSISRTLEYAYNDFCISQMAEGLGKTSDKEKYLESSGNWQNLFKADQVSTWWNGTQTGFTGFFQPRYLNKTWGYQDPLNCSNLDSFSVCSLQNTGRETFESSIWEYGFFVPHDQASLITLYGGPASFVSRLNYLHDRSITFIGNEPAFLTVFQYHYAGRPALSALRSHFYIPSSFRPTPDGLPGNDDSGAMGAFLAFAMMGLFPNPGQDVYLITPPFFEEVNVTHPLTGRTARVRALGLDPPAYANLYIQSATLDGRPYSRNWLDHSFFTEGRELVLTLGRNESAWGTRVEDLPPSLGKYLGFGAVNGSVARRSAPAGLWKRGLIRAGLPVKSQTFSGRLGSLDLTTF</sequence>
<dbReference type="Gene3D" id="1.20.1050.60">
    <property type="entry name" value="alpha-1,2-mannosidase"/>
    <property type="match status" value="1"/>
</dbReference>
<evidence type="ECO:0000256" key="1">
    <source>
        <dbReference type="SAM" id="SignalP"/>
    </source>
</evidence>
<evidence type="ECO:0000259" key="3">
    <source>
        <dbReference type="Pfam" id="PF17678"/>
    </source>
</evidence>
<dbReference type="Pfam" id="PF07971">
    <property type="entry name" value="Glyco_hydro_92"/>
    <property type="match status" value="1"/>
</dbReference>
<dbReference type="FunFam" id="1.20.1610.10:FF:000002">
    <property type="entry name" value="Alpha-1,2-mannosidase family protein"/>
    <property type="match status" value="1"/>
</dbReference>
<dbReference type="FunFam" id="2.70.98.10:FF:000010">
    <property type="entry name" value="Alpha-1,2-mannosidase family protein"/>
    <property type="match status" value="1"/>
</dbReference>
<dbReference type="GO" id="GO:0030246">
    <property type="term" value="F:carbohydrate binding"/>
    <property type="evidence" value="ECO:0007669"/>
    <property type="project" value="InterPro"/>
</dbReference>
<feature type="signal peptide" evidence="1">
    <location>
        <begin position="1"/>
        <end position="18"/>
    </location>
</feature>
<dbReference type="PANTHER" id="PTHR12143">
    <property type="entry name" value="PEPTIDE N-GLYCANASE PNGASE -RELATED"/>
    <property type="match status" value="1"/>
</dbReference>
<dbReference type="InterPro" id="IPR008928">
    <property type="entry name" value="6-hairpin_glycosidase_sf"/>
</dbReference>
<name>A0A446BCN3_9PEZI</name>
<feature type="domain" description="Glycosyl hydrolase family 92 N-terminal" evidence="3">
    <location>
        <begin position="27"/>
        <end position="278"/>
    </location>
</feature>
<dbReference type="FunFam" id="3.30.2080.10:FF:000001">
    <property type="entry name" value="Alpha-1,2-mannosidase subfamily"/>
    <property type="match status" value="1"/>
</dbReference>
<dbReference type="Gene3D" id="1.20.1610.10">
    <property type="entry name" value="alpha-1,2-mannosidases domains"/>
    <property type="match status" value="1"/>
</dbReference>
<dbReference type="Pfam" id="PF17678">
    <property type="entry name" value="Glyco_hydro_92N"/>
    <property type="match status" value="1"/>
</dbReference>
<dbReference type="PANTHER" id="PTHR12143:SF25">
    <property type="entry name" value="FAMILY PROTEIN, PUTATIVE (AFU_ORTHOLOGUE AFUA_1G10790)-RELATED"/>
    <property type="match status" value="1"/>
</dbReference>
<dbReference type="FunFam" id="1.20.1050.60:FF:000002">
    <property type="entry name" value="Glycosyl hydrolase family 92"/>
    <property type="match status" value="1"/>
</dbReference>
<dbReference type="InterPro" id="IPR050883">
    <property type="entry name" value="PNGase"/>
</dbReference>
<dbReference type="Gene3D" id="2.70.98.10">
    <property type="match status" value="1"/>
</dbReference>
<proteinExistence type="predicted"/>
<dbReference type="GO" id="GO:0005975">
    <property type="term" value="P:carbohydrate metabolic process"/>
    <property type="evidence" value="ECO:0007669"/>
    <property type="project" value="InterPro"/>
</dbReference>
<feature type="chain" id="PRO_5019539787" evidence="1">
    <location>
        <begin position="19"/>
        <end position="834"/>
    </location>
</feature>
<dbReference type="GO" id="GO:0000224">
    <property type="term" value="F:peptide-N4-(N-acetyl-beta-glucosaminyl)asparagine amidase activity"/>
    <property type="evidence" value="ECO:0007669"/>
    <property type="project" value="TreeGrafter"/>
</dbReference>
<evidence type="ECO:0000313" key="4">
    <source>
        <dbReference type="EMBL" id="SPQ20188.1"/>
    </source>
</evidence>
<dbReference type="GO" id="GO:0006516">
    <property type="term" value="P:glycoprotein catabolic process"/>
    <property type="evidence" value="ECO:0007669"/>
    <property type="project" value="TreeGrafter"/>
</dbReference>
<dbReference type="InterPro" id="IPR012939">
    <property type="entry name" value="Glyco_hydro_92"/>
</dbReference>
<organism evidence="4 5">
    <name type="scientific">Thermothielavioides terrestris</name>
    <dbReference type="NCBI Taxonomy" id="2587410"/>
    <lineage>
        <taxon>Eukaryota</taxon>
        <taxon>Fungi</taxon>
        <taxon>Dikarya</taxon>
        <taxon>Ascomycota</taxon>
        <taxon>Pezizomycotina</taxon>
        <taxon>Sordariomycetes</taxon>
        <taxon>Sordariomycetidae</taxon>
        <taxon>Sordariales</taxon>
        <taxon>Chaetomiaceae</taxon>
        <taxon>Thermothielavioides</taxon>
    </lineage>
</organism>
<protein>
    <submittedName>
        <fullName evidence="4">2351efa1-d7e3-4282-824a-72d95f7e7129</fullName>
    </submittedName>
</protein>
<dbReference type="GO" id="GO:0005829">
    <property type="term" value="C:cytosol"/>
    <property type="evidence" value="ECO:0007669"/>
    <property type="project" value="TreeGrafter"/>
</dbReference>
<evidence type="ECO:0000259" key="2">
    <source>
        <dbReference type="Pfam" id="PF07971"/>
    </source>
</evidence>
<dbReference type="EMBL" id="OUUZ01000003">
    <property type="protein sequence ID" value="SPQ20188.1"/>
    <property type="molecule type" value="Genomic_DNA"/>
</dbReference>
<keyword evidence="1" id="KW-0732">Signal</keyword>
<dbReference type="InterPro" id="IPR041371">
    <property type="entry name" value="GH92_N"/>
</dbReference>
<dbReference type="Proteomes" id="UP000289323">
    <property type="component" value="Unassembled WGS sequence"/>
</dbReference>
<evidence type="ECO:0000313" key="5">
    <source>
        <dbReference type="Proteomes" id="UP000289323"/>
    </source>
</evidence>
<reference evidence="4 5" key="1">
    <citation type="submission" date="2018-04" db="EMBL/GenBank/DDBJ databases">
        <authorList>
            <person name="Huttner S."/>
            <person name="Dainat J."/>
        </authorList>
    </citation>
    <scope>NUCLEOTIDE SEQUENCE [LARGE SCALE GENOMIC DNA]</scope>
</reference>
<dbReference type="NCBIfam" id="TIGR01180">
    <property type="entry name" value="aman2_put"/>
    <property type="match status" value="1"/>
</dbReference>
<feature type="domain" description="Glycosyl hydrolase family 92" evidence="2">
    <location>
        <begin position="285"/>
        <end position="766"/>
    </location>
</feature>
<accession>A0A446BCN3</accession>
<dbReference type="Gene3D" id="3.30.2080.10">
    <property type="entry name" value="GH92 mannosidase domain"/>
    <property type="match status" value="1"/>
</dbReference>
<dbReference type="AlphaFoldDB" id="A0A446BCN3"/>
<dbReference type="SUPFAM" id="SSF48208">
    <property type="entry name" value="Six-hairpin glycosidases"/>
    <property type="match status" value="1"/>
</dbReference>
<dbReference type="GO" id="GO:0005634">
    <property type="term" value="C:nucleus"/>
    <property type="evidence" value="ECO:0007669"/>
    <property type="project" value="TreeGrafter"/>
</dbReference>
<dbReference type="InterPro" id="IPR005887">
    <property type="entry name" value="GH92_a_mannosidase_put"/>
</dbReference>